<dbReference type="RefSeq" id="WP_142257748.1">
    <property type="nucleotide sequence ID" value="NZ_BMPV01000004.1"/>
</dbReference>
<sequence>MRMRLACLTVAVAALVSGCGLGASVYSEPYDPTEGANGETNGILLRNAFMIGAPGGRPLRQGEDVPLYFTVVSERATDDRLVEIGSPGLFDGARVRGDVSVIPRQRRVGGTPEPQALLTGLTRPLRSGEHVPVTFRFERAGRIEVNVPVLPPSDWRATFRPWQEG</sequence>
<keyword evidence="1" id="KW-0732">Signal</keyword>
<protein>
    <submittedName>
        <fullName evidence="2">Copper(I)-binding protein</fullName>
    </submittedName>
</protein>
<dbReference type="PROSITE" id="PS51257">
    <property type="entry name" value="PROKAR_LIPOPROTEIN"/>
    <property type="match status" value="1"/>
</dbReference>
<dbReference type="InterPro" id="IPR007410">
    <property type="entry name" value="LpqE-like"/>
</dbReference>
<dbReference type="Pfam" id="PF04314">
    <property type="entry name" value="PCuAC"/>
    <property type="match status" value="1"/>
</dbReference>
<accession>A0A543IS88</accession>
<dbReference type="OrthoDB" id="5188566at2"/>
<name>A0A543IS88_9ACTN</name>
<keyword evidence="3" id="KW-1185">Reference proteome</keyword>
<dbReference type="EMBL" id="VFPQ01000001">
    <property type="protein sequence ID" value="TQM73444.1"/>
    <property type="molecule type" value="Genomic_DNA"/>
</dbReference>
<evidence type="ECO:0000313" key="3">
    <source>
        <dbReference type="Proteomes" id="UP000319213"/>
    </source>
</evidence>
<dbReference type="InterPro" id="IPR036182">
    <property type="entry name" value="PCuAC_sf"/>
</dbReference>
<dbReference type="Proteomes" id="UP000319213">
    <property type="component" value="Unassembled WGS sequence"/>
</dbReference>
<evidence type="ECO:0000256" key="1">
    <source>
        <dbReference type="SAM" id="SignalP"/>
    </source>
</evidence>
<dbReference type="Gene3D" id="2.60.40.1890">
    <property type="entry name" value="PCu(A)C copper chaperone"/>
    <property type="match status" value="1"/>
</dbReference>
<organism evidence="2 3">
    <name type="scientific">Thermopolyspora flexuosa</name>
    <dbReference type="NCBI Taxonomy" id="103836"/>
    <lineage>
        <taxon>Bacteria</taxon>
        <taxon>Bacillati</taxon>
        <taxon>Actinomycetota</taxon>
        <taxon>Actinomycetes</taxon>
        <taxon>Streptosporangiales</taxon>
        <taxon>Streptosporangiaceae</taxon>
        <taxon>Thermopolyspora</taxon>
    </lineage>
</organism>
<dbReference type="AlphaFoldDB" id="A0A543IS88"/>
<feature type="signal peptide" evidence="1">
    <location>
        <begin position="1"/>
        <end position="22"/>
    </location>
</feature>
<feature type="chain" id="PRO_5039258625" evidence="1">
    <location>
        <begin position="23"/>
        <end position="165"/>
    </location>
</feature>
<proteinExistence type="predicted"/>
<comment type="caution">
    <text evidence="2">The sequence shown here is derived from an EMBL/GenBank/DDBJ whole genome shotgun (WGS) entry which is preliminary data.</text>
</comment>
<gene>
    <name evidence="2" type="ORF">FHX40_0084</name>
</gene>
<evidence type="ECO:0000313" key="2">
    <source>
        <dbReference type="EMBL" id="TQM73444.1"/>
    </source>
</evidence>
<dbReference type="SUPFAM" id="SSF110087">
    <property type="entry name" value="DR1885-like metal-binding protein"/>
    <property type="match status" value="1"/>
</dbReference>
<reference evidence="2 3" key="1">
    <citation type="submission" date="2019-06" db="EMBL/GenBank/DDBJ databases">
        <title>Sequencing the genomes of 1000 actinobacteria strains.</title>
        <authorList>
            <person name="Klenk H.-P."/>
        </authorList>
    </citation>
    <scope>NUCLEOTIDE SEQUENCE [LARGE SCALE GENOMIC DNA]</scope>
    <source>
        <strain evidence="2 3">DSM 43186</strain>
    </source>
</reference>